<dbReference type="Proteomes" id="UP000186883">
    <property type="component" value="Unassembled WGS sequence"/>
</dbReference>
<keyword evidence="1" id="KW-0472">Membrane</keyword>
<keyword evidence="1" id="KW-1133">Transmembrane helix</keyword>
<feature type="transmembrane region" description="Helical" evidence="1">
    <location>
        <begin position="51"/>
        <end position="76"/>
    </location>
</feature>
<accession>A0A154MLX4</accession>
<feature type="domain" description="DUF418" evidence="2">
    <location>
        <begin position="218"/>
        <end position="389"/>
    </location>
</feature>
<dbReference type="OrthoDB" id="2388539at2"/>
<evidence type="ECO:0000313" key="6">
    <source>
        <dbReference type="Proteomes" id="UP000186883"/>
    </source>
</evidence>
<keyword evidence="1" id="KW-0812">Transmembrane</keyword>
<evidence type="ECO:0000313" key="3">
    <source>
        <dbReference type="EMBL" id="KZB85281.1"/>
    </source>
</evidence>
<name>A0A154MLX4_9PSEU</name>
<organism evidence="3 5">
    <name type="scientific">Amycolatopsis regifaucium</name>
    <dbReference type="NCBI Taxonomy" id="546365"/>
    <lineage>
        <taxon>Bacteria</taxon>
        <taxon>Bacillati</taxon>
        <taxon>Actinomycetota</taxon>
        <taxon>Actinomycetes</taxon>
        <taxon>Pseudonocardiales</taxon>
        <taxon>Pseudonocardiaceae</taxon>
        <taxon>Amycolatopsis</taxon>
    </lineage>
</organism>
<dbReference type="AlphaFoldDB" id="A0A154MLX4"/>
<dbReference type="Pfam" id="PF04235">
    <property type="entry name" value="DUF418"/>
    <property type="match status" value="1"/>
</dbReference>
<reference evidence="4 6" key="2">
    <citation type="submission" date="2016-11" db="EMBL/GenBank/DDBJ databases">
        <title>Genome sequencing of Amycolatopsis regifaucium.</title>
        <authorList>
            <person name="Mayilraj S."/>
            <person name="Kaur N."/>
        </authorList>
    </citation>
    <scope>NUCLEOTIDE SEQUENCE [LARGE SCALE GENOMIC DNA]</scope>
    <source>
        <strain evidence="4 6">GY080</strain>
    </source>
</reference>
<evidence type="ECO:0000313" key="5">
    <source>
        <dbReference type="Proteomes" id="UP000076321"/>
    </source>
</evidence>
<proteinExistence type="predicted"/>
<keyword evidence="6" id="KW-1185">Reference proteome</keyword>
<feature type="transmembrane region" description="Helical" evidence="1">
    <location>
        <begin position="20"/>
        <end position="39"/>
    </location>
</feature>
<sequence>MTSVPTSERVLAPDLARGFALLLVALAHTASIFLGNTPGVDQTPEGLERPYFVVLFVFVHACALPLFGMMLGYGMVQFANRQQGLGQPWASTRGVLLRRHAWLLVFGAVDGVLFFSGDVLGAYGVIGVVFTLLLLRRGPGFYRIPLLYLGFGFCYLAVLRYLVSTGNTAGGAPVPSSEDPSSLAPTYGDAVRERLTEWPVTTAVLLSSILFVWVGAWAAKKRVLEEPEKNRKLLWTGMLGGFGIAIAAALPMGLFAGDYLQLDAETAALAKSMYEGAGLFGAIGYLSLFGLIGMALDRKRAAADRGVVVTAISALGQRTLSAYLFQSVAWLILAPPFMLGLGGQAENPTFVAAACGLGVWLLSVVVAYLMHRKSYRGPAEILVRKLAYRPTR</sequence>
<evidence type="ECO:0000313" key="4">
    <source>
        <dbReference type="EMBL" id="OKA04249.1"/>
    </source>
</evidence>
<feature type="transmembrane region" description="Helical" evidence="1">
    <location>
        <begin position="233"/>
        <end position="256"/>
    </location>
</feature>
<comment type="caution">
    <text evidence="3">The sequence shown here is derived from an EMBL/GenBank/DDBJ whole genome shotgun (WGS) entry which is preliminary data.</text>
</comment>
<dbReference type="EMBL" id="LOBU02000024">
    <property type="protein sequence ID" value="OKA04249.1"/>
    <property type="molecule type" value="Genomic_DNA"/>
</dbReference>
<dbReference type="InterPro" id="IPR052529">
    <property type="entry name" value="Bact_Transport_Assoc"/>
</dbReference>
<gene>
    <name evidence="4" type="ORF">ATP06_0233725</name>
    <name evidence="3" type="ORF">AVL48_02865</name>
</gene>
<protein>
    <recommendedName>
        <fullName evidence="2">DUF418 domain-containing protein</fullName>
    </recommendedName>
</protein>
<dbReference type="Proteomes" id="UP000076321">
    <property type="component" value="Unassembled WGS sequence"/>
</dbReference>
<feature type="transmembrane region" description="Helical" evidence="1">
    <location>
        <begin position="198"/>
        <end position="219"/>
    </location>
</feature>
<feature type="transmembrane region" description="Helical" evidence="1">
    <location>
        <begin position="320"/>
        <end position="338"/>
    </location>
</feature>
<evidence type="ECO:0000256" key="1">
    <source>
        <dbReference type="SAM" id="Phobius"/>
    </source>
</evidence>
<evidence type="ECO:0000259" key="2">
    <source>
        <dbReference type="Pfam" id="PF04235"/>
    </source>
</evidence>
<dbReference type="PANTHER" id="PTHR30590:SF2">
    <property type="entry name" value="INNER MEMBRANE PROTEIN"/>
    <property type="match status" value="1"/>
</dbReference>
<feature type="transmembrane region" description="Helical" evidence="1">
    <location>
        <begin position="146"/>
        <end position="163"/>
    </location>
</feature>
<reference evidence="3 5" key="1">
    <citation type="submission" date="2015-12" db="EMBL/GenBank/DDBJ databases">
        <title>Amycolatopsis regifaucium genome sequencing and assembly.</title>
        <authorList>
            <person name="Mayilraj S."/>
        </authorList>
    </citation>
    <scope>NUCLEOTIDE SEQUENCE [LARGE SCALE GENOMIC DNA]</scope>
    <source>
        <strain evidence="3 5">GY080</strain>
    </source>
</reference>
<feature type="transmembrane region" description="Helical" evidence="1">
    <location>
        <begin position="276"/>
        <end position="296"/>
    </location>
</feature>
<feature type="transmembrane region" description="Helical" evidence="1">
    <location>
        <begin position="101"/>
        <end position="134"/>
    </location>
</feature>
<dbReference type="InterPro" id="IPR007349">
    <property type="entry name" value="DUF418"/>
</dbReference>
<dbReference type="EMBL" id="LQCI01000012">
    <property type="protein sequence ID" value="KZB85281.1"/>
    <property type="molecule type" value="Genomic_DNA"/>
</dbReference>
<dbReference type="PANTHER" id="PTHR30590">
    <property type="entry name" value="INNER MEMBRANE PROTEIN"/>
    <property type="match status" value="1"/>
</dbReference>
<feature type="transmembrane region" description="Helical" evidence="1">
    <location>
        <begin position="350"/>
        <end position="370"/>
    </location>
</feature>